<evidence type="ECO:0000313" key="2">
    <source>
        <dbReference type="EMBL" id="CAH1857165.1"/>
    </source>
</evidence>
<name>A0ABN8HF22_9LACO</name>
<accession>A0ABN8HF22</accession>
<keyword evidence="1" id="KW-0472">Membrane</keyword>
<dbReference type="EMBL" id="CAKOEU010000008">
    <property type="protein sequence ID" value="CAH1857165.1"/>
    <property type="molecule type" value="Genomic_DNA"/>
</dbReference>
<evidence type="ECO:0000256" key="1">
    <source>
        <dbReference type="SAM" id="Phobius"/>
    </source>
</evidence>
<sequence length="53" mass="5923">MGALNLWLNDFIISVIVVAAIGLMIMAFMVDDNPTDDAIKRDVERNEEQQKSA</sequence>
<dbReference type="Proteomes" id="UP000838102">
    <property type="component" value="Unassembled WGS sequence"/>
</dbReference>
<feature type="transmembrane region" description="Helical" evidence="1">
    <location>
        <begin position="6"/>
        <end position="30"/>
    </location>
</feature>
<keyword evidence="1" id="KW-0812">Transmembrane</keyword>
<proteinExistence type="predicted"/>
<dbReference type="RefSeq" id="WP_248706777.1">
    <property type="nucleotide sequence ID" value="NZ_CAKOEU010000008.1"/>
</dbReference>
<comment type="caution">
    <text evidence="2">The sequence shown here is derived from an EMBL/GenBank/DDBJ whole genome shotgun (WGS) entry which is preliminary data.</text>
</comment>
<keyword evidence="3" id="KW-1185">Reference proteome</keyword>
<gene>
    <name evidence="2" type="ORF">LMG032447_01464</name>
</gene>
<evidence type="ECO:0000313" key="3">
    <source>
        <dbReference type="Proteomes" id="UP000838102"/>
    </source>
</evidence>
<reference evidence="2" key="1">
    <citation type="submission" date="2022-03" db="EMBL/GenBank/DDBJ databases">
        <authorList>
            <person name="Hettiarachchi G."/>
        </authorList>
    </citation>
    <scope>NUCLEOTIDE SEQUENCE</scope>
    <source>
        <strain evidence="2">LMG 32447</strain>
    </source>
</reference>
<protein>
    <submittedName>
        <fullName evidence="2">Uncharacterized protein</fullName>
    </submittedName>
</protein>
<organism evidence="2 3">
    <name type="scientific">Convivina praedatoris</name>
    <dbReference type="NCBI Taxonomy" id="2880963"/>
    <lineage>
        <taxon>Bacteria</taxon>
        <taxon>Bacillati</taxon>
        <taxon>Bacillota</taxon>
        <taxon>Bacilli</taxon>
        <taxon>Lactobacillales</taxon>
        <taxon>Lactobacillaceae</taxon>
        <taxon>Convivina</taxon>
    </lineage>
</organism>
<keyword evidence="1" id="KW-1133">Transmembrane helix</keyword>